<keyword evidence="1" id="KW-0472">Membrane</keyword>
<evidence type="ECO:0000256" key="1">
    <source>
        <dbReference type="SAM" id="Phobius"/>
    </source>
</evidence>
<organism evidence="2 3">
    <name type="scientific">Faecalibacterium prausnitzii M21/2</name>
    <dbReference type="NCBI Taxonomy" id="411485"/>
    <lineage>
        <taxon>Bacteria</taxon>
        <taxon>Bacillati</taxon>
        <taxon>Bacillota</taxon>
        <taxon>Clostridia</taxon>
        <taxon>Eubacteriales</taxon>
        <taxon>Oscillospiraceae</taxon>
        <taxon>Faecalibacterium</taxon>
    </lineage>
</organism>
<proteinExistence type="predicted"/>
<dbReference type="AlphaFoldDB" id="A8SFZ9"/>
<dbReference type="EMBL" id="ABED02000029">
    <property type="protein sequence ID" value="EDP20117.1"/>
    <property type="molecule type" value="Genomic_DNA"/>
</dbReference>
<dbReference type="Proteomes" id="UP000005945">
    <property type="component" value="Unassembled WGS sequence"/>
</dbReference>
<keyword evidence="1" id="KW-0812">Transmembrane</keyword>
<reference evidence="2 3" key="1">
    <citation type="submission" date="2007-09" db="EMBL/GenBank/DDBJ databases">
        <title>Draft genome sequence of Faecalibacterium prausnitzii M21/2.</title>
        <authorList>
            <person name="Sudarsanam P."/>
            <person name="Ley R."/>
            <person name="Guruge J."/>
            <person name="Turnbaugh P.J."/>
            <person name="Mahowald M."/>
            <person name="Liep D."/>
            <person name="Gordon J."/>
        </authorList>
    </citation>
    <scope>NUCLEOTIDE SEQUENCE [LARGE SCALE GENOMIC DNA]</scope>
    <source>
        <strain evidence="2 3">M21/2</strain>
    </source>
</reference>
<protein>
    <submittedName>
        <fullName evidence="2">Uncharacterized protein</fullName>
    </submittedName>
</protein>
<evidence type="ECO:0000313" key="2">
    <source>
        <dbReference type="EMBL" id="EDP20117.1"/>
    </source>
</evidence>
<gene>
    <name evidence="2" type="ORF">FAEPRAM212_02903</name>
</gene>
<dbReference type="HOGENOM" id="CLU_3099026_0_0_9"/>
<name>A8SFZ9_9FIRM</name>
<accession>A8SFZ9</accession>
<evidence type="ECO:0000313" key="3">
    <source>
        <dbReference type="Proteomes" id="UP000005945"/>
    </source>
</evidence>
<keyword evidence="1" id="KW-1133">Transmembrane helix</keyword>
<comment type="caution">
    <text evidence="2">The sequence shown here is derived from an EMBL/GenBank/DDBJ whole genome shotgun (WGS) entry which is preliminary data.</text>
</comment>
<feature type="transmembrane region" description="Helical" evidence="1">
    <location>
        <begin position="15"/>
        <end position="35"/>
    </location>
</feature>
<sequence length="51" mass="6006">MCLYYPHLQYNKKDFMSIFQFFCFLCFSPGGTGSIPRFIFAKKSFTFGETL</sequence>
<reference evidence="2 3" key="2">
    <citation type="submission" date="2007-09" db="EMBL/GenBank/DDBJ databases">
        <authorList>
            <person name="Fulton L."/>
            <person name="Clifton S."/>
            <person name="Fulton B."/>
            <person name="Xu J."/>
            <person name="Minx P."/>
            <person name="Pepin K.H."/>
            <person name="Johnson M."/>
            <person name="Thiruvilangam P."/>
            <person name="Bhonagiri V."/>
            <person name="Nash W.E."/>
            <person name="Mardis E.R."/>
            <person name="Wilson R.K."/>
        </authorList>
    </citation>
    <scope>NUCLEOTIDE SEQUENCE [LARGE SCALE GENOMIC DNA]</scope>
    <source>
        <strain evidence="2 3">M21/2</strain>
    </source>
</reference>